<evidence type="ECO:0000313" key="2">
    <source>
        <dbReference type="EMBL" id="CAJ2509440.1"/>
    </source>
</evidence>
<dbReference type="EMBL" id="CAUWAG010000012">
    <property type="protein sequence ID" value="CAJ2509440.1"/>
    <property type="molecule type" value="Genomic_DNA"/>
</dbReference>
<keyword evidence="3" id="KW-1185">Reference proteome</keyword>
<feature type="region of interest" description="Disordered" evidence="1">
    <location>
        <begin position="295"/>
        <end position="335"/>
    </location>
</feature>
<comment type="caution">
    <text evidence="2">The sequence shown here is derived from an EMBL/GenBank/DDBJ whole genome shotgun (WGS) entry which is preliminary data.</text>
</comment>
<evidence type="ECO:0000256" key="1">
    <source>
        <dbReference type="SAM" id="MobiDB-lite"/>
    </source>
</evidence>
<proteinExistence type="predicted"/>
<feature type="compositionally biased region" description="Low complexity" evidence="1">
    <location>
        <begin position="25"/>
        <end position="36"/>
    </location>
</feature>
<feature type="region of interest" description="Disordered" evidence="1">
    <location>
        <begin position="52"/>
        <end position="249"/>
    </location>
</feature>
<evidence type="ECO:0000313" key="3">
    <source>
        <dbReference type="Proteomes" id="UP001295740"/>
    </source>
</evidence>
<feature type="compositionally biased region" description="Gly residues" evidence="1">
    <location>
        <begin position="81"/>
        <end position="91"/>
    </location>
</feature>
<feature type="compositionally biased region" description="Basic and acidic residues" evidence="1">
    <location>
        <begin position="304"/>
        <end position="315"/>
    </location>
</feature>
<sequence>MAESQSPKATPKRKRHDIITAGRLSSSPTPSSNFPSHKNVFSFQAPVLQPVKQSNKLVEDGDSSPRSKVAQKFGDMALQSRGGGSESGGGVAPSELGHHRRLDASKFSPQLAVFDFDGGASSSTGREMQLDDDEDSVTRKRPKLPENESTHESLHTTASFALNGETSADAAGPVQIDDSGHLTLHGAVDPTIVSKSKNGGVGRLQKSYPSINRLSDSKSRSRKRAGTPPPASSKRRAAPGPPVEEEPDVVDPIRAALTWHEDEITVYDPDDKDDDGTGLNGIGFKPTTAIAFQRAQKRRQQLAEYKKREEGEARTRRNQRRREQLGGGAELERKHSMMRVHFSEAEPTRVITT</sequence>
<accession>A0AAI8YLX2</accession>
<feature type="compositionally biased region" description="Basic and acidic residues" evidence="1">
    <location>
        <begin position="143"/>
        <end position="154"/>
    </location>
</feature>
<dbReference type="AlphaFoldDB" id="A0AAI8YLX2"/>
<dbReference type="Proteomes" id="UP001295740">
    <property type="component" value="Unassembled WGS sequence"/>
</dbReference>
<gene>
    <name evidence="2" type="ORF">KHLLAP_LOCUS9908</name>
</gene>
<organism evidence="2 3">
    <name type="scientific">Anthostomella pinea</name>
    <dbReference type="NCBI Taxonomy" id="933095"/>
    <lineage>
        <taxon>Eukaryota</taxon>
        <taxon>Fungi</taxon>
        <taxon>Dikarya</taxon>
        <taxon>Ascomycota</taxon>
        <taxon>Pezizomycotina</taxon>
        <taxon>Sordariomycetes</taxon>
        <taxon>Xylariomycetidae</taxon>
        <taxon>Xylariales</taxon>
        <taxon>Xylariaceae</taxon>
        <taxon>Anthostomella</taxon>
    </lineage>
</organism>
<protein>
    <submittedName>
        <fullName evidence="2">Uu.00g144660.m01.CDS01</fullName>
    </submittedName>
</protein>
<feature type="region of interest" description="Disordered" evidence="1">
    <location>
        <begin position="1"/>
        <end position="38"/>
    </location>
</feature>
<name>A0AAI8YLX2_9PEZI</name>
<feature type="compositionally biased region" description="Polar residues" evidence="1">
    <location>
        <begin position="155"/>
        <end position="166"/>
    </location>
</feature>
<reference evidence="2" key="1">
    <citation type="submission" date="2023-10" db="EMBL/GenBank/DDBJ databases">
        <authorList>
            <person name="Hackl T."/>
        </authorList>
    </citation>
    <scope>NUCLEOTIDE SEQUENCE</scope>
</reference>